<gene>
    <name evidence="2" type="ORF">UA08_02063</name>
</gene>
<evidence type="ECO:0000256" key="1">
    <source>
        <dbReference type="SAM" id="MobiDB-lite"/>
    </source>
</evidence>
<feature type="compositionally biased region" description="Basic and acidic residues" evidence="1">
    <location>
        <begin position="80"/>
        <end position="90"/>
    </location>
</feature>
<proteinExistence type="predicted"/>
<organism evidence="2 3">
    <name type="scientific">Talaromyces atroroseus</name>
    <dbReference type="NCBI Taxonomy" id="1441469"/>
    <lineage>
        <taxon>Eukaryota</taxon>
        <taxon>Fungi</taxon>
        <taxon>Dikarya</taxon>
        <taxon>Ascomycota</taxon>
        <taxon>Pezizomycotina</taxon>
        <taxon>Eurotiomycetes</taxon>
        <taxon>Eurotiomycetidae</taxon>
        <taxon>Eurotiales</taxon>
        <taxon>Trichocomaceae</taxon>
        <taxon>Talaromyces</taxon>
        <taxon>Talaromyces sect. Trachyspermi</taxon>
    </lineage>
</organism>
<dbReference type="GeneID" id="31001818"/>
<dbReference type="RefSeq" id="XP_020123096.1">
    <property type="nucleotide sequence ID" value="XM_020261796.1"/>
</dbReference>
<comment type="caution">
    <text evidence="2">The sequence shown here is derived from an EMBL/GenBank/DDBJ whole genome shotgun (WGS) entry which is preliminary data.</text>
</comment>
<dbReference type="Proteomes" id="UP000214365">
    <property type="component" value="Unassembled WGS sequence"/>
</dbReference>
<dbReference type="AlphaFoldDB" id="A0A1Q5QAL9"/>
<dbReference type="OrthoDB" id="3886346at2759"/>
<keyword evidence="3" id="KW-1185">Reference proteome</keyword>
<reference evidence="2 3" key="1">
    <citation type="submission" date="2015-06" db="EMBL/GenBank/DDBJ databases">
        <title>Talaromyces atroroseus IBT 11181 draft genome.</title>
        <authorList>
            <person name="Rasmussen K.B."/>
            <person name="Rasmussen S."/>
            <person name="Petersen B."/>
            <person name="Sicheritz-Ponten T."/>
            <person name="Mortensen U.H."/>
            <person name="Thrane U."/>
        </authorList>
    </citation>
    <scope>NUCLEOTIDE SEQUENCE [LARGE SCALE GENOMIC DNA]</scope>
    <source>
        <strain evidence="2 3">IBT 11181</strain>
    </source>
</reference>
<evidence type="ECO:0000313" key="2">
    <source>
        <dbReference type="EMBL" id="OKL62975.1"/>
    </source>
</evidence>
<name>A0A1Q5QAL9_TALAT</name>
<protein>
    <submittedName>
        <fullName evidence="2">Uncharacterized protein</fullName>
    </submittedName>
</protein>
<dbReference type="EMBL" id="LFMY01000002">
    <property type="protein sequence ID" value="OKL62975.1"/>
    <property type="molecule type" value="Genomic_DNA"/>
</dbReference>
<feature type="region of interest" description="Disordered" evidence="1">
    <location>
        <begin position="305"/>
        <end position="340"/>
    </location>
</feature>
<accession>A0A1Q5QAL9</accession>
<feature type="region of interest" description="Disordered" evidence="1">
    <location>
        <begin position="38"/>
        <end position="115"/>
    </location>
</feature>
<evidence type="ECO:0000313" key="3">
    <source>
        <dbReference type="Proteomes" id="UP000214365"/>
    </source>
</evidence>
<sequence length="399" mass="44852">MACFIHLRDNVPSWISDVNQLSVHIHNKRAEFAAEAAKAAAASPSPLRRRKSVSSSLSTNRTQKSLLEPPSTGHRLKRLLSRESLRGDGLKRRRPASPQSGDLDAESEITVAPVGKKPPSHIISYDGHTQKILEKMVRDIWTAKSSIRSSRIQSSIQTAFGGRMRMQIPAQRRYMDTPIKCADEKGDGDATIEADQADDDGVAKDLLELRMAMMKERHRRYQIPPPNLYPQQRQQQTRPKHCPYDFVEGQLDSAQNLCETAAYRFLRHGNCLEELEDILRAYEFILEASTSMAEKEEKAAAEAAAAAAAEEKKEEEQKQEEDDNDTIDIEVDDSEDAVDAPTTIVPTLKTKENDFDDSTGILEVDDRSDTSEVSIDITAFRMTRYGQRTMHPFTVNRVP</sequence>
<feature type="compositionally biased region" description="Acidic residues" evidence="1">
    <location>
        <begin position="317"/>
        <end position="338"/>
    </location>
</feature>